<evidence type="ECO:0000259" key="12">
    <source>
        <dbReference type="Pfam" id="PF00593"/>
    </source>
</evidence>
<keyword evidence="5" id="KW-0812">Transmembrane</keyword>
<evidence type="ECO:0000313" key="14">
    <source>
        <dbReference type="EMBL" id="MCL6730217.1"/>
    </source>
</evidence>
<evidence type="ECO:0000256" key="7">
    <source>
        <dbReference type="ARBA" id="ARBA00023065"/>
    </source>
</evidence>
<keyword evidence="6" id="KW-0408">Iron</keyword>
<dbReference type="Pfam" id="PF07715">
    <property type="entry name" value="Plug"/>
    <property type="match status" value="1"/>
</dbReference>
<evidence type="ECO:0000256" key="5">
    <source>
        <dbReference type="ARBA" id="ARBA00022692"/>
    </source>
</evidence>
<dbReference type="InterPro" id="IPR000531">
    <property type="entry name" value="Beta-barrel_TonB"/>
</dbReference>
<protein>
    <submittedName>
        <fullName evidence="14">TonB-dependent receptor</fullName>
    </submittedName>
</protein>
<dbReference type="RefSeq" id="WP_249831716.1">
    <property type="nucleotide sequence ID" value="NZ_JAMGBE010000003.1"/>
</dbReference>
<sequence>MAKLSGLQVRKVGSNSYVLLAERPQPKLRRIAPTGAPIARPILRQEAEPQLADIVVTASKRDTLSRRFAGAWSRIEGDEFAALGVRGADAIESRTVGFSSTHLGSGRNKLFIRGIADSSFSGPTQSPVGQYFGDVRTGYSGADPDLKLVDIKSVEILEGPQSTLYGSGALGGIVLLRPNMPVFGEQSGMISNGASLTRRGDPGHDTSGVFNLPVGDAVAIRAVGYRALEGGYIDNLATGGKDINDVRVTGARATLSAKLGGDWLVDLGGAAQRIRGNDSQYADRNGPSLSRNSLVDQPFSSDFSLASIVVRKDTGVIRFRSTMAASHHQVEENFDASMGSNPRQLRQLSNARALSNETRLWRPMKDHYSWLAGFSAISHRYDVSRDILNEGESTDLAGTENRVRESTIFGEVGLELGRSIEATIGARYTIADLSGSGQHLSPVAVVPAEAERKERSFLPSAAISARPLDNLTVYGRYQEGFRPGGVSIAGDTVILYRNDHLRTAELGFRYGKPGRDPFDFQGSATISSWHNIQADFLDGSGLPITDNIGDGRVWTLTANGGAQLTDDLRFEAGIAWNDGRITHPADAYRAAWDMLEGTMNIPNIAKVVARGAIDWRVALGGDWMLHTNIYGRYVGSSRLGVGPQLGEEQGQYLDSGLMVRLSEGARAWTLNITNITDEVGNRFAFGAPIGGVDQITPLRPRTIRLGFEQGF</sequence>
<dbReference type="InterPro" id="IPR036942">
    <property type="entry name" value="Beta-barrel_TonB_sf"/>
</dbReference>
<name>A0ABT0S2Y6_9SPHN</name>
<feature type="domain" description="TonB-dependent receptor plug" evidence="13">
    <location>
        <begin position="71"/>
        <end position="173"/>
    </location>
</feature>
<evidence type="ECO:0000256" key="10">
    <source>
        <dbReference type="ARBA" id="ARBA00023237"/>
    </source>
</evidence>
<dbReference type="EMBL" id="JAMGBE010000003">
    <property type="protein sequence ID" value="MCL6730217.1"/>
    <property type="molecule type" value="Genomic_DNA"/>
</dbReference>
<comment type="caution">
    <text evidence="14">The sequence shown here is derived from an EMBL/GenBank/DDBJ whole genome shotgun (WGS) entry which is preliminary data.</text>
</comment>
<dbReference type="InterPro" id="IPR012910">
    <property type="entry name" value="Plug_dom"/>
</dbReference>
<organism evidence="14 15">
    <name type="scientific">Sphingomonas hankyongi</name>
    <dbReference type="NCBI Taxonomy" id="2908209"/>
    <lineage>
        <taxon>Bacteria</taxon>
        <taxon>Pseudomonadati</taxon>
        <taxon>Pseudomonadota</taxon>
        <taxon>Alphaproteobacteria</taxon>
        <taxon>Sphingomonadales</taxon>
        <taxon>Sphingomonadaceae</taxon>
        <taxon>Sphingomonas</taxon>
    </lineage>
</organism>
<evidence type="ECO:0000256" key="4">
    <source>
        <dbReference type="ARBA" id="ARBA00022496"/>
    </source>
</evidence>
<dbReference type="PANTHER" id="PTHR32552">
    <property type="entry name" value="FERRICHROME IRON RECEPTOR-RELATED"/>
    <property type="match status" value="1"/>
</dbReference>
<dbReference type="InterPro" id="IPR039426">
    <property type="entry name" value="TonB-dep_rcpt-like"/>
</dbReference>
<evidence type="ECO:0000256" key="8">
    <source>
        <dbReference type="ARBA" id="ARBA00023077"/>
    </source>
</evidence>
<evidence type="ECO:0000259" key="13">
    <source>
        <dbReference type="Pfam" id="PF07715"/>
    </source>
</evidence>
<keyword evidence="9 11" id="KW-0472">Membrane</keyword>
<dbReference type="SUPFAM" id="SSF56935">
    <property type="entry name" value="Porins"/>
    <property type="match status" value="1"/>
</dbReference>
<proteinExistence type="inferred from homology"/>
<keyword evidence="3" id="KW-1134">Transmembrane beta strand</keyword>
<evidence type="ECO:0000256" key="3">
    <source>
        <dbReference type="ARBA" id="ARBA00022452"/>
    </source>
</evidence>
<keyword evidence="15" id="KW-1185">Reference proteome</keyword>
<dbReference type="Gene3D" id="2.40.170.20">
    <property type="entry name" value="TonB-dependent receptor, beta-barrel domain"/>
    <property type="match status" value="1"/>
</dbReference>
<evidence type="ECO:0000256" key="1">
    <source>
        <dbReference type="ARBA" id="ARBA00004571"/>
    </source>
</evidence>
<comment type="subcellular location">
    <subcellularLocation>
        <location evidence="1">Cell outer membrane</location>
        <topology evidence="1">Multi-pass membrane protein</topology>
    </subcellularLocation>
</comment>
<evidence type="ECO:0000313" key="15">
    <source>
        <dbReference type="Proteomes" id="UP001165342"/>
    </source>
</evidence>
<evidence type="ECO:0000256" key="2">
    <source>
        <dbReference type="ARBA" id="ARBA00022448"/>
    </source>
</evidence>
<keyword evidence="10" id="KW-0998">Cell outer membrane</keyword>
<feature type="domain" description="TonB-dependent receptor-like beta-barrel" evidence="12">
    <location>
        <begin position="228"/>
        <end position="675"/>
    </location>
</feature>
<comment type="similarity">
    <text evidence="11">Belongs to the TonB-dependent receptor family.</text>
</comment>
<evidence type="ECO:0000256" key="6">
    <source>
        <dbReference type="ARBA" id="ARBA00023004"/>
    </source>
</evidence>
<keyword evidence="14" id="KW-0675">Receptor</keyword>
<keyword evidence="2" id="KW-0813">Transport</keyword>
<keyword evidence="8 11" id="KW-0798">TonB box</keyword>
<dbReference type="Proteomes" id="UP001165342">
    <property type="component" value="Unassembled WGS sequence"/>
</dbReference>
<dbReference type="PANTHER" id="PTHR32552:SF81">
    <property type="entry name" value="TONB-DEPENDENT OUTER MEMBRANE RECEPTOR"/>
    <property type="match status" value="1"/>
</dbReference>
<evidence type="ECO:0000256" key="9">
    <source>
        <dbReference type="ARBA" id="ARBA00023136"/>
    </source>
</evidence>
<evidence type="ECO:0000256" key="11">
    <source>
        <dbReference type="RuleBase" id="RU003357"/>
    </source>
</evidence>
<reference evidence="14" key="1">
    <citation type="submission" date="2022-05" db="EMBL/GenBank/DDBJ databases">
        <authorList>
            <person name="Jo J.-H."/>
            <person name="Im W.-T."/>
        </authorList>
    </citation>
    <scope>NUCLEOTIDE SEQUENCE</scope>
    <source>
        <strain evidence="14">SE220</strain>
    </source>
</reference>
<gene>
    <name evidence="14" type="ORF">LZ538_09145</name>
</gene>
<keyword evidence="7" id="KW-0406">Ion transport</keyword>
<accession>A0ABT0S2Y6</accession>
<keyword evidence="4" id="KW-0410">Iron transport</keyword>
<dbReference type="Pfam" id="PF00593">
    <property type="entry name" value="TonB_dep_Rec_b-barrel"/>
    <property type="match status" value="1"/>
</dbReference>